<evidence type="ECO:0000256" key="5">
    <source>
        <dbReference type="ARBA" id="ARBA00022527"/>
    </source>
</evidence>
<dbReference type="GO" id="GO:0006952">
    <property type="term" value="P:defense response"/>
    <property type="evidence" value="ECO:0007669"/>
    <property type="project" value="UniProtKB-ARBA"/>
</dbReference>
<keyword evidence="9 21" id="KW-0812">Transmembrane</keyword>
<dbReference type="GO" id="GO:0004674">
    <property type="term" value="F:protein serine/threonine kinase activity"/>
    <property type="evidence" value="ECO:0007669"/>
    <property type="project" value="UniProtKB-KW"/>
</dbReference>
<dbReference type="SUPFAM" id="SSF52047">
    <property type="entry name" value="RNI-like"/>
    <property type="match status" value="1"/>
</dbReference>
<feature type="transmembrane region" description="Helical" evidence="21">
    <location>
        <begin position="798"/>
        <end position="821"/>
    </location>
</feature>
<evidence type="ECO:0000256" key="1">
    <source>
        <dbReference type="ARBA" id="ARBA00004251"/>
    </source>
</evidence>
<evidence type="ECO:0000256" key="14">
    <source>
        <dbReference type="ARBA" id="ARBA00022840"/>
    </source>
</evidence>
<evidence type="ECO:0000256" key="15">
    <source>
        <dbReference type="ARBA" id="ARBA00022989"/>
    </source>
</evidence>
<dbReference type="Pfam" id="PF00069">
    <property type="entry name" value="Pkinase"/>
    <property type="match status" value="1"/>
</dbReference>
<comment type="catalytic activity">
    <reaction evidence="20">
        <text>L-seryl-[protein] + ATP = O-phospho-L-seryl-[protein] + ADP + H(+)</text>
        <dbReference type="Rhea" id="RHEA:17989"/>
        <dbReference type="Rhea" id="RHEA-COMP:9863"/>
        <dbReference type="Rhea" id="RHEA-COMP:11604"/>
        <dbReference type="ChEBI" id="CHEBI:15378"/>
        <dbReference type="ChEBI" id="CHEBI:29999"/>
        <dbReference type="ChEBI" id="CHEBI:30616"/>
        <dbReference type="ChEBI" id="CHEBI:83421"/>
        <dbReference type="ChEBI" id="CHEBI:456216"/>
        <dbReference type="EC" id="2.7.11.1"/>
    </reaction>
</comment>
<evidence type="ECO:0000256" key="10">
    <source>
        <dbReference type="ARBA" id="ARBA00022729"/>
    </source>
</evidence>
<dbReference type="Pfam" id="PF08263">
    <property type="entry name" value="LRRNT_2"/>
    <property type="match status" value="1"/>
</dbReference>
<reference evidence="23 24" key="1">
    <citation type="submission" date="2019-05" db="EMBL/GenBank/DDBJ databases">
        <title>Mikania micrantha, genome provides insights into the molecular mechanism of rapid growth.</title>
        <authorList>
            <person name="Liu B."/>
        </authorList>
    </citation>
    <scope>NUCLEOTIDE SEQUENCE [LARGE SCALE GENOMIC DNA]</scope>
    <source>
        <strain evidence="23">NLD-2019</strain>
        <tissue evidence="23">Leaf</tissue>
    </source>
</reference>
<dbReference type="InterPro" id="IPR046959">
    <property type="entry name" value="PRK1-6/SRF4-like"/>
</dbReference>
<dbReference type="GO" id="GO:0005524">
    <property type="term" value="F:ATP binding"/>
    <property type="evidence" value="ECO:0007669"/>
    <property type="project" value="UniProtKB-KW"/>
</dbReference>
<evidence type="ECO:0000256" key="13">
    <source>
        <dbReference type="ARBA" id="ARBA00022777"/>
    </source>
</evidence>
<evidence type="ECO:0000259" key="22">
    <source>
        <dbReference type="PROSITE" id="PS50011"/>
    </source>
</evidence>
<keyword evidence="17" id="KW-0675">Receptor</keyword>
<accession>A0A5N6PKJ6</accession>
<dbReference type="FunFam" id="3.80.10.10:FF:000416">
    <property type="entry name" value="Probable leucine-rich repeat receptor-like protein kinase At5g63930"/>
    <property type="match status" value="1"/>
</dbReference>
<dbReference type="FunFam" id="3.30.200.20:FF:000219">
    <property type="entry name" value="Leucine-rich repeat receptor-like serine/threonine-protein kinase"/>
    <property type="match status" value="1"/>
</dbReference>
<dbReference type="FunFam" id="3.80.10.10:FF:000299">
    <property type="entry name" value="Piriformospora indica-insensitive protein 2"/>
    <property type="match status" value="1"/>
</dbReference>
<keyword evidence="18" id="KW-0325">Glycoprotein</keyword>
<evidence type="ECO:0000256" key="21">
    <source>
        <dbReference type="SAM" id="Phobius"/>
    </source>
</evidence>
<dbReference type="Pfam" id="PF13855">
    <property type="entry name" value="LRR_8"/>
    <property type="match status" value="1"/>
</dbReference>
<comment type="caution">
    <text evidence="23">The sequence shown here is derived from an EMBL/GenBank/DDBJ whole genome shotgun (WGS) entry which is preliminary data.</text>
</comment>
<dbReference type="Pfam" id="PF00560">
    <property type="entry name" value="LRR_1"/>
    <property type="match status" value="10"/>
</dbReference>
<dbReference type="GO" id="GO:0005886">
    <property type="term" value="C:plasma membrane"/>
    <property type="evidence" value="ECO:0007669"/>
    <property type="project" value="UniProtKB-SubCell"/>
</dbReference>
<evidence type="ECO:0000256" key="17">
    <source>
        <dbReference type="ARBA" id="ARBA00023170"/>
    </source>
</evidence>
<dbReference type="EC" id="2.7.11.1" evidence="3"/>
<feature type="domain" description="Protein kinase" evidence="22">
    <location>
        <begin position="863"/>
        <end position="1151"/>
    </location>
</feature>
<organism evidence="23 24">
    <name type="scientific">Mikania micrantha</name>
    <name type="common">bitter vine</name>
    <dbReference type="NCBI Taxonomy" id="192012"/>
    <lineage>
        <taxon>Eukaryota</taxon>
        <taxon>Viridiplantae</taxon>
        <taxon>Streptophyta</taxon>
        <taxon>Embryophyta</taxon>
        <taxon>Tracheophyta</taxon>
        <taxon>Spermatophyta</taxon>
        <taxon>Magnoliopsida</taxon>
        <taxon>eudicotyledons</taxon>
        <taxon>Gunneridae</taxon>
        <taxon>Pentapetalae</taxon>
        <taxon>asterids</taxon>
        <taxon>campanulids</taxon>
        <taxon>Asterales</taxon>
        <taxon>Asteraceae</taxon>
        <taxon>Asteroideae</taxon>
        <taxon>Heliantheae alliance</taxon>
        <taxon>Eupatorieae</taxon>
        <taxon>Mikania</taxon>
    </lineage>
</organism>
<keyword evidence="12" id="KW-0547">Nucleotide-binding</keyword>
<dbReference type="PANTHER" id="PTHR48007:SF76">
    <property type="entry name" value="OS03G0145102 PROTEIN"/>
    <property type="match status" value="1"/>
</dbReference>
<keyword evidence="24" id="KW-1185">Reference proteome</keyword>
<keyword evidence="14" id="KW-0067">ATP-binding</keyword>
<keyword evidence="11" id="KW-0677">Repeat</keyword>
<evidence type="ECO:0000256" key="4">
    <source>
        <dbReference type="ARBA" id="ARBA00022475"/>
    </source>
</evidence>
<dbReference type="AlphaFoldDB" id="A0A5N6PKJ6"/>
<dbReference type="SUPFAM" id="SSF52058">
    <property type="entry name" value="L domain-like"/>
    <property type="match status" value="1"/>
</dbReference>
<keyword evidence="10" id="KW-0732">Signal</keyword>
<dbReference type="SMART" id="SM00220">
    <property type="entry name" value="S_TKc"/>
    <property type="match status" value="1"/>
</dbReference>
<dbReference type="PANTHER" id="PTHR48007">
    <property type="entry name" value="LEUCINE-RICH REPEAT RECEPTOR-LIKE PROTEIN KINASE PXC1"/>
    <property type="match status" value="1"/>
</dbReference>
<dbReference type="InterPro" id="IPR003591">
    <property type="entry name" value="Leu-rich_rpt_typical-subtyp"/>
</dbReference>
<evidence type="ECO:0000256" key="9">
    <source>
        <dbReference type="ARBA" id="ARBA00022692"/>
    </source>
</evidence>
<keyword evidence="6" id="KW-0597">Phosphoprotein</keyword>
<dbReference type="InterPro" id="IPR011009">
    <property type="entry name" value="Kinase-like_dom_sf"/>
</dbReference>
<evidence type="ECO:0000256" key="20">
    <source>
        <dbReference type="ARBA" id="ARBA00048679"/>
    </source>
</evidence>
<dbReference type="OrthoDB" id="676979at2759"/>
<evidence type="ECO:0000256" key="2">
    <source>
        <dbReference type="ARBA" id="ARBA00008684"/>
    </source>
</evidence>
<keyword evidence="4" id="KW-1003">Cell membrane</keyword>
<dbReference type="PROSITE" id="PS50011">
    <property type="entry name" value="PROTEIN_KINASE_DOM"/>
    <property type="match status" value="1"/>
</dbReference>
<dbReference type="GO" id="GO:0051707">
    <property type="term" value="P:response to other organism"/>
    <property type="evidence" value="ECO:0007669"/>
    <property type="project" value="UniProtKB-ARBA"/>
</dbReference>
<dbReference type="EMBL" id="SZYD01000003">
    <property type="protein sequence ID" value="KAD6794388.1"/>
    <property type="molecule type" value="Genomic_DNA"/>
</dbReference>
<dbReference type="SMART" id="SM00369">
    <property type="entry name" value="LRR_TYP"/>
    <property type="match status" value="7"/>
</dbReference>
<evidence type="ECO:0000256" key="11">
    <source>
        <dbReference type="ARBA" id="ARBA00022737"/>
    </source>
</evidence>
<evidence type="ECO:0000313" key="23">
    <source>
        <dbReference type="EMBL" id="KAD6794388.1"/>
    </source>
</evidence>
<proteinExistence type="inferred from homology"/>
<keyword evidence="13" id="KW-0418">Kinase</keyword>
<evidence type="ECO:0000256" key="3">
    <source>
        <dbReference type="ARBA" id="ARBA00012513"/>
    </source>
</evidence>
<evidence type="ECO:0000256" key="19">
    <source>
        <dbReference type="ARBA" id="ARBA00047899"/>
    </source>
</evidence>
<dbReference type="FunFam" id="3.80.10.10:FF:000177">
    <property type="entry name" value="Leucine-rich repeat receptor-like serine/threonine-protein kinase At1g17230"/>
    <property type="match status" value="1"/>
</dbReference>
<dbReference type="InterPro" id="IPR008271">
    <property type="entry name" value="Ser/Thr_kinase_AS"/>
</dbReference>
<keyword evidence="5" id="KW-0723">Serine/threonine-protein kinase</keyword>
<keyword evidence="8" id="KW-0808">Transferase</keyword>
<evidence type="ECO:0000256" key="12">
    <source>
        <dbReference type="ARBA" id="ARBA00022741"/>
    </source>
</evidence>
<dbReference type="Gene3D" id="1.10.510.10">
    <property type="entry name" value="Transferase(Phosphotransferase) domain 1"/>
    <property type="match status" value="1"/>
</dbReference>
<evidence type="ECO:0000256" key="18">
    <source>
        <dbReference type="ARBA" id="ARBA00023180"/>
    </source>
</evidence>
<evidence type="ECO:0000313" key="24">
    <source>
        <dbReference type="Proteomes" id="UP000326396"/>
    </source>
</evidence>
<dbReference type="Proteomes" id="UP000326396">
    <property type="component" value="Linkage Group LG11"/>
</dbReference>
<keyword evidence="7" id="KW-0433">Leucine-rich repeat</keyword>
<comment type="subcellular location">
    <subcellularLocation>
        <location evidence="1">Cell membrane</location>
        <topology evidence="1">Single-pass type I membrane protein</topology>
    </subcellularLocation>
</comment>
<dbReference type="FunFam" id="3.80.10.10:FF:000430">
    <property type="entry name" value="Leucine-rich repeat receptor-like protein kinase PEPR1"/>
    <property type="match status" value="1"/>
</dbReference>
<dbReference type="PROSITE" id="PS00108">
    <property type="entry name" value="PROTEIN_KINASE_ST"/>
    <property type="match status" value="1"/>
</dbReference>
<dbReference type="Gene3D" id="3.30.200.20">
    <property type="entry name" value="Phosphorylase Kinase, domain 1"/>
    <property type="match status" value="1"/>
</dbReference>
<keyword evidence="16 21" id="KW-0472">Membrane</keyword>
<dbReference type="SUPFAM" id="SSF56112">
    <property type="entry name" value="Protein kinase-like (PK-like)"/>
    <property type="match status" value="1"/>
</dbReference>
<evidence type="ECO:0000256" key="6">
    <source>
        <dbReference type="ARBA" id="ARBA00022553"/>
    </source>
</evidence>
<comment type="catalytic activity">
    <reaction evidence="19">
        <text>L-threonyl-[protein] + ATP = O-phospho-L-threonyl-[protein] + ADP + H(+)</text>
        <dbReference type="Rhea" id="RHEA:46608"/>
        <dbReference type="Rhea" id="RHEA-COMP:11060"/>
        <dbReference type="Rhea" id="RHEA-COMP:11605"/>
        <dbReference type="ChEBI" id="CHEBI:15378"/>
        <dbReference type="ChEBI" id="CHEBI:30013"/>
        <dbReference type="ChEBI" id="CHEBI:30616"/>
        <dbReference type="ChEBI" id="CHEBI:61977"/>
        <dbReference type="ChEBI" id="CHEBI:456216"/>
        <dbReference type="EC" id="2.7.11.1"/>
    </reaction>
</comment>
<dbReference type="FunFam" id="1.10.510.10:FF:000365">
    <property type="entry name" value="Leucine-rich repeat receptor-like serine/threonine-protein kinase At1g17230"/>
    <property type="match status" value="1"/>
</dbReference>
<dbReference type="PRINTS" id="PR00019">
    <property type="entry name" value="LEURICHRPT"/>
</dbReference>
<protein>
    <recommendedName>
        <fullName evidence="3">non-specific serine/threonine protein kinase</fullName>
        <ecNumber evidence="3">2.7.11.1</ecNumber>
    </recommendedName>
</protein>
<dbReference type="InterPro" id="IPR000719">
    <property type="entry name" value="Prot_kinase_dom"/>
</dbReference>
<name>A0A5N6PKJ6_9ASTR</name>
<dbReference type="InterPro" id="IPR032675">
    <property type="entry name" value="LRR_dom_sf"/>
</dbReference>
<dbReference type="InterPro" id="IPR013210">
    <property type="entry name" value="LRR_N_plant-typ"/>
</dbReference>
<evidence type="ECO:0000256" key="7">
    <source>
        <dbReference type="ARBA" id="ARBA00022614"/>
    </source>
</evidence>
<comment type="similarity">
    <text evidence="2">Belongs to the protein kinase superfamily. Ser/Thr protein kinase family.</text>
</comment>
<evidence type="ECO:0000256" key="8">
    <source>
        <dbReference type="ARBA" id="ARBA00022679"/>
    </source>
</evidence>
<dbReference type="InterPro" id="IPR001611">
    <property type="entry name" value="Leu-rich_rpt"/>
</dbReference>
<sequence length="1205" mass="133682">MENNYINMKKKKNNNHAIRSQLARSTFMLGVDSLFHDTHIILDSYVFHFYDAIFLLLKPEVDFFPSFFDYTLPVFSLLVSVLVGSINQEGAVLLEFKLSLIDPSSNLNTWNQSDSFPCSWIGIGCTSDHKVISVNLHGLDLSGSLSSTICKLSFLTEFNISKNFISGLIPDGLASCQRLEVLDLCTNRFHDAFPTQLSTISTLRVLSLCENYIHGVIPEDIGKLFSLRELVVYSNNLTGKIPKSIGSLKQLKIIRAGVNSLSGPIPSEISECENLEVLGLAQNSLSGPFPRELQKLKNLTSLVLWQNLLSGEIPPEIGNFSRLELLALHANSFFGCIPQEIGKLSQLKRLYLYTNLLNGSIPRELGNCANLVEIDLSENRLTGLIPRELGQITNLHLLHLFENLLVGEIPNELSLLKELRKLDLSINNLTGNIPLGFQNISFLESFQLFDNHLEGSIPPLTGAYSNLSVLDISMNNLVGIIPPHLCKSQKLMFLSLGSNKLSGNIPHGLKSCKSLIQLMLGDNLLTGSLFIDFSNLYNLSALEIHQNHFTGPLPPEIGQLKNLKRLHLSDNYFFGHIPPEIGNLVQLVTFNVSSNRLFGEIPDELMNCLNLQRLDLSRNWFTGHVPFEIGNLVNLELLKFSDNRMNGSIPNSVGKLARLTELQMGGNFFSGNVPFELGQLTALQISLNISHNSLSGTIPQNLGNLLMLESLYLNDNLLVGEIPTSIGQLVSLLVCNLSNNHLFGPVPDTPIFKRMDSSNFAGNEGLCVLDSNSCSSPSNRQSHQHSGWFSDGLSRDKIVSIVSGVVGFFSLIFAIGVCWAIKNRKPLCVVLEEERVKPDVVNSYYFPKAGFRYQDLVEATHNFSEYDVIGKGACGVVYKAVMGDGEVVAVKKLNSGGVDRSFLAEISTLGKIRHKNIVKLYGFCYHQESSLLLYEYMENGSLGELLHGNNDNNNNNGNKNSNALFLDWNTRYNIARGAAEGLCYLHNDCRPHIVHRDIKSNNILLDKKFQAHVGDFGLAKLMDNPYSKSMSAVVGSYGYIAPEYAYTMKVTEKCDIYSFGVVLLELVTGKSPVQPLDQGGDLVTCVRRLVNGMIPVCDIFDRRLDLSCKKTIDEMSLFLRIALFCTSPSPLSRPTMREVIAMMIDSREVKISSPISPSSETPLDDANSCKIVYQKLDEMRCYLSGTTASLKAPCGFDQVTYWYGN</sequence>
<keyword evidence="15 21" id="KW-1133">Transmembrane helix</keyword>
<gene>
    <name evidence="23" type="ORF">E3N88_05284</name>
</gene>
<evidence type="ECO:0000256" key="16">
    <source>
        <dbReference type="ARBA" id="ARBA00023136"/>
    </source>
</evidence>
<dbReference type="Gene3D" id="3.80.10.10">
    <property type="entry name" value="Ribonuclease Inhibitor"/>
    <property type="match status" value="4"/>
</dbReference>